<feature type="region of interest" description="Disordered" evidence="1">
    <location>
        <begin position="571"/>
        <end position="593"/>
    </location>
</feature>
<dbReference type="SUPFAM" id="SSF160443">
    <property type="entry name" value="SMR domain-like"/>
    <property type="match status" value="1"/>
</dbReference>
<dbReference type="PANTHER" id="PTHR46535">
    <property type="entry name" value="NEDD4-BINDING PROTEIN 2"/>
    <property type="match status" value="1"/>
</dbReference>
<keyword evidence="4" id="KW-1185">Reference proteome</keyword>
<dbReference type="InterPro" id="IPR052772">
    <property type="entry name" value="Endo/PolyKinase_Domain-Protein"/>
</dbReference>
<accession>A0A0D6LJ91</accession>
<dbReference type="PANTHER" id="PTHR46535:SF1">
    <property type="entry name" value="NEDD4-BINDING PROTEIN 2"/>
    <property type="match status" value="1"/>
</dbReference>
<dbReference type="GO" id="GO:0004519">
    <property type="term" value="F:endonuclease activity"/>
    <property type="evidence" value="ECO:0007669"/>
    <property type="project" value="TreeGrafter"/>
</dbReference>
<evidence type="ECO:0000313" key="4">
    <source>
        <dbReference type="Proteomes" id="UP000054495"/>
    </source>
</evidence>
<dbReference type="SUPFAM" id="SSF52540">
    <property type="entry name" value="P-loop containing nucleoside triphosphate hydrolases"/>
    <property type="match status" value="1"/>
</dbReference>
<proteinExistence type="predicted"/>
<evidence type="ECO:0000313" key="3">
    <source>
        <dbReference type="EMBL" id="EPB72064.1"/>
    </source>
</evidence>
<feature type="domain" description="Smr" evidence="2">
    <location>
        <begin position="673"/>
        <end position="737"/>
    </location>
</feature>
<dbReference type="InterPro" id="IPR002625">
    <property type="entry name" value="Smr_dom"/>
</dbReference>
<dbReference type="PROSITE" id="PS50828">
    <property type="entry name" value="SMR"/>
    <property type="match status" value="1"/>
</dbReference>
<gene>
    <name evidence="3" type="ORF">ANCCEY_08859</name>
</gene>
<dbReference type="SMART" id="SM00463">
    <property type="entry name" value="SMR"/>
    <property type="match status" value="1"/>
</dbReference>
<organism evidence="3 4">
    <name type="scientific">Ancylostoma ceylanicum</name>
    <dbReference type="NCBI Taxonomy" id="53326"/>
    <lineage>
        <taxon>Eukaryota</taxon>
        <taxon>Metazoa</taxon>
        <taxon>Ecdysozoa</taxon>
        <taxon>Nematoda</taxon>
        <taxon>Chromadorea</taxon>
        <taxon>Rhabditida</taxon>
        <taxon>Rhabditina</taxon>
        <taxon>Rhabditomorpha</taxon>
        <taxon>Strongyloidea</taxon>
        <taxon>Ancylostomatidae</taxon>
        <taxon>Ancylostomatinae</taxon>
        <taxon>Ancylostoma</taxon>
    </lineage>
</organism>
<feature type="region of interest" description="Disordered" evidence="1">
    <location>
        <begin position="386"/>
        <end position="406"/>
    </location>
</feature>
<name>A0A0D6LJ91_9BILA</name>
<protein>
    <submittedName>
        <fullName evidence="3">Smr domain protein</fullName>
    </submittedName>
</protein>
<evidence type="ECO:0000256" key="1">
    <source>
        <dbReference type="SAM" id="MobiDB-lite"/>
    </source>
</evidence>
<dbReference type="EMBL" id="KE125070">
    <property type="protein sequence ID" value="EPB72064.1"/>
    <property type="molecule type" value="Genomic_DNA"/>
</dbReference>
<dbReference type="InterPro" id="IPR027417">
    <property type="entry name" value="P-loop_NTPase"/>
</dbReference>
<dbReference type="GO" id="GO:0005634">
    <property type="term" value="C:nucleus"/>
    <property type="evidence" value="ECO:0007669"/>
    <property type="project" value="TreeGrafter"/>
</dbReference>
<reference evidence="3 4" key="1">
    <citation type="submission" date="2013-05" db="EMBL/GenBank/DDBJ databases">
        <title>Draft genome of the parasitic nematode Anyclostoma ceylanicum.</title>
        <authorList>
            <person name="Mitreva M."/>
        </authorList>
    </citation>
    <scope>NUCLEOTIDE SEQUENCE [LARGE SCALE GENOMIC DNA]</scope>
</reference>
<evidence type="ECO:0000259" key="2">
    <source>
        <dbReference type="PROSITE" id="PS50828"/>
    </source>
</evidence>
<dbReference type="Proteomes" id="UP000054495">
    <property type="component" value="Unassembled WGS sequence"/>
</dbReference>
<dbReference type="Gene3D" id="3.40.50.300">
    <property type="entry name" value="P-loop containing nucleotide triphosphate hydrolases"/>
    <property type="match status" value="1"/>
</dbReference>
<dbReference type="Pfam" id="PF13671">
    <property type="entry name" value="AAA_33"/>
    <property type="match status" value="1"/>
</dbReference>
<sequence length="888" mass="99673">MSKLQRHVQCYDAYAPLEMVQRCIREGHHVMVLMRGIPGSGKTHLAKFLLSNYGGVVCSTDDFFVENGEYRFQPEKLEEYHKNNILRVRDAMIDGIKPIIVDNTNIFTNHMEQYALHAVTHCYEIFVVEPETSWRYAVKECFRRNVHGVDKSKIHAMLQSLEEQGRPSLSRLVGKGRQVKLEPPCDEVECDLIDTFSSVGPPSFTPSDISAKLFPNGAAPAPSSPSVSLSLAPDPRPHIRMVTLRDMATQTNEVIVTLTCAGIPCLVEDLVEGPSRTLERVKDPKTHMKDRVVRMENIPQVSELDVLVAIFPYEEINNLTHYYQMLGFDECVKLFVELGAYVDWSASVVEGAFIEDLAAAEMSGTCPHAPPPRTDWQRIAEQEGMNDRSAGMSPTQAEPPRSPSPQANAVTITLGVDILQKMSVLFGGSQLSCANRSGIFFKLSMRKNPSIIGNGAAVERECDLSVPLWLLEQLYLVWQGGVRKVQHETDAELASLLQEDEQDGASSSFVKKQMTVAQKLNLNELLKEFSTCDSECVRRIFEDNRYDAAATRVTLRIMLNPDDEIENLEQLAASSQQPSKQVPPPPLSRTRPRPESILPLAQEQAWQCQQQANEFAAKRNNETRKAQGYIRSGLLPAAAVSQQNAREYAACERNLRAQATEIIMKAHENSNFLDLHLLSQKDALALLRERLELLDRPESMRNGRSDRRLRVITGYGKNSGGRAVIKPAVEAYLRKNCYMRIPHYEIWITSPSRNGRREIALAAEADKNMSMISKDDCKLSSYSHLDGITKTKCTKCGKRRMYFCYDCRLPLPGVFSPHVKLPCDVDIVKHPSEKNSKSSAIHCKIVAPEQTRVFDVPDVFDYSSEVSADGEGSSVHMMQRIPQIQGMF</sequence>
<dbReference type="Gene3D" id="3.30.1370.110">
    <property type="match status" value="1"/>
</dbReference>
<dbReference type="InterPro" id="IPR036063">
    <property type="entry name" value="Smr_dom_sf"/>
</dbReference>
<dbReference type="AlphaFoldDB" id="A0A0D6LJ91"/>